<dbReference type="GeneID" id="27723834"/>
<keyword evidence="7 12" id="KW-0460">Magnesium</keyword>
<dbReference type="AlphaFoldDB" id="A0A084G7K4"/>
<dbReference type="PANTHER" id="PTHR43069">
    <property type="entry name" value="FUMARYLACETOACETASE"/>
    <property type="match status" value="1"/>
</dbReference>
<comment type="similarity">
    <text evidence="2 13">Belongs to the FAH family.</text>
</comment>
<keyword evidence="17" id="KW-1185">Reference proteome</keyword>
<organism evidence="16 17">
    <name type="scientific">Pseudallescheria apiosperma</name>
    <name type="common">Scedosporium apiospermum</name>
    <dbReference type="NCBI Taxonomy" id="563466"/>
    <lineage>
        <taxon>Eukaryota</taxon>
        <taxon>Fungi</taxon>
        <taxon>Dikarya</taxon>
        <taxon>Ascomycota</taxon>
        <taxon>Pezizomycotina</taxon>
        <taxon>Sordariomycetes</taxon>
        <taxon>Hypocreomycetidae</taxon>
        <taxon>Microascales</taxon>
        <taxon>Microascaceae</taxon>
        <taxon>Scedosporium</taxon>
    </lineage>
</organism>
<comment type="caution">
    <text evidence="16">The sequence shown here is derived from an EMBL/GenBank/DDBJ whole genome shotgun (WGS) entry which is preliminary data.</text>
</comment>
<evidence type="ECO:0000256" key="1">
    <source>
        <dbReference type="ARBA" id="ARBA00004782"/>
    </source>
</evidence>
<feature type="active site" description="Proton acceptor" evidence="10">
    <location>
        <position position="127"/>
    </location>
</feature>
<keyword evidence="4 12" id="KW-0479">Metal-binding</keyword>
<feature type="binding site" evidence="12">
    <location>
        <position position="193"/>
    </location>
    <ligand>
        <name>Ca(2+)</name>
        <dbReference type="ChEBI" id="CHEBI:29108"/>
    </ligand>
</feature>
<dbReference type="Proteomes" id="UP000028545">
    <property type="component" value="Unassembled WGS sequence"/>
</dbReference>
<dbReference type="GO" id="GO:0006572">
    <property type="term" value="P:L-tyrosine catabolic process"/>
    <property type="evidence" value="ECO:0007669"/>
    <property type="project" value="UniProtKB-UniRule"/>
</dbReference>
<evidence type="ECO:0000256" key="3">
    <source>
        <dbReference type="ARBA" id="ARBA00012094"/>
    </source>
</evidence>
<dbReference type="EC" id="3.7.1.2" evidence="3 13"/>
<accession>A0A084G7K4</accession>
<dbReference type="EMBL" id="JOWA01000094">
    <property type="protein sequence ID" value="KEZ43316.1"/>
    <property type="molecule type" value="Genomic_DNA"/>
</dbReference>
<evidence type="ECO:0000256" key="7">
    <source>
        <dbReference type="ARBA" id="ARBA00022842"/>
    </source>
</evidence>
<proteinExistence type="inferred from homology"/>
<dbReference type="InterPro" id="IPR015377">
    <property type="entry name" value="Fumarylacetoacetase_N"/>
</dbReference>
<feature type="binding site" evidence="11">
    <location>
        <position position="234"/>
    </location>
    <ligand>
        <name>substrate</name>
    </ligand>
</feature>
<comment type="catalytic activity">
    <reaction evidence="13">
        <text>4-fumarylacetoacetate + H2O = acetoacetate + fumarate + H(+)</text>
        <dbReference type="Rhea" id="RHEA:10244"/>
        <dbReference type="ChEBI" id="CHEBI:13705"/>
        <dbReference type="ChEBI" id="CHEBI:15377"/>
        <dbReference type="ChEBI" id="CHEBI:15378"/>
        <dbReference type="ChEBI" id="CHEBI:18034"/>
        <dbReference type="ChEBI" id="CHEBI:29806"/>
        <dbReference type="EC" id="3.7.1.2"/>
    </reaction>
</comment>
<comment type="pathway">
    <text evidence="1 13">Amino-acid degradation; L-phenylalanine degradation; acetoacetate and fumarate from L-phenylalanine: step 6/6.</text>
</comment>
<evidence type="ECO:0000256" key="2">
    <source>
        <dbReference type="ARBA" id="ARBA00010211"/>
    </source>
</evidence>
<dbReference type="InterPro" id="IPR011234">
    <property type="entry name" value="Fumarylacetoacetase-like_C"/>
</dbReference>
<evidence type="ECO:0000256" key="8">
    <source>
        <dbReference type="ARBA" id="ARBA00022878"/>
    </source>
</evidence>
<evidence type="ECO:0000256" key="5">
    <source>
        <dbReference type="ARBA" id="ARBA00022801"/>
    </source>
</evidence>
<keyword evidence="8 13" id="KW-0828">Tyrosine catabolism</keyword>
<dbReference type="OrthoDB" id="9971669at2759"/>
<reference evidence="16 17" key="1">
    <citation type="journal article" date="2014" name="Genome Announc.">
        <title>Draft genome sequence of the pathogenic fungus Scedosporium apiospermum.</title>
        <authorList>
            <person name="Vandeputte P."/>
            <person name="Ghamrawi S."/>
            <person name="Rechenmann M."/>
            <person name="Iltis A."/>
            <person name="Giraud S."/>
            <person name="Fleury M."/>
            <person name="Thornton C."/>
            <person name="Delhaes L."/>
            <person name="Meyer W."/>
            <person name="Papon N."/>
            <person name="Bouchara J.P."/>
        </authorList>
    </citation>
    <scope>NUCLEOTIDE SEQUENCE [LARGE SCALE GENOMIC DNA]</scope>
    <source>
        <strain evidence="16 17">IHEM 14462</strain>
    </source>
</reference>
<keyword evidence="6 12" id="KW-0106">Calcium</keyword>
<dbReference type="KEGG" id="sapo:SAPIO_CDS4762"/>
<protein>
    <recommendedName>
        <fullName evidence="3 13">Fumarylacetoacetase</fullName>
        <ecNumber evidence="3 13">3.7.1.2</ecNumber>
    </recommendedName>
    <alternativeName>
        <fullName evidence="13">Fumarylacetoacetate hydrolase</fullName>
    </alternativeName>
</protein>
<dbReference type="RefSeq" id="XP_016643115.1">
    <property type="nucleotide sequence ID" value="XM_016787236.1"/>
</dbReference>
<dbReference type="GO" id="GO:0006559">
    <property type="term" value="P:L-phenylalanine catabolic process"/>
    <property type="evidence" value="ECO:0007669"/>
    <property type="project" value="UniProtKB-UniRule"/>
</dbReference>
<evidence type="ECO:0000256" key="12">
    <source>
        <dbReference type="PIRSR" id="PIRSR605959-3"/>
    </source>
</evidence>
<evidence type="ECO:0000256" key="10">
    <source>
        <dbReference type="PIRSR" id="PIRSR605959-1"/>
    </source>
</evidence>
<evidence type="ECO:0000256" key="11">
    <source>
        <dbReference type="PIRSR" id="PIRSR605959-2"/>
    </source>
</evidence>
<dbReference type="VEuPathDB" id="FungiDB:SAPIO_CDS4762"/>
<dbReference type="InterPro" id="IPR036663">
    <property type="entry name" value="Fumarylacetoacetase_C_sf"/>
</dbReference>
<feature type="domain" description="Fumarylacetoacetase-like C-terminal" evidence="14">
    <location>
        <begin position="120"/>
        <end position="395"/>
    </location>
</feature>
<feature type="binding site" evidence="12">
    <location>
        <position position="227"/>
    </location>
    <ligand>
        <name>Mg(2+)</name>
        <dbReference type="ChEBI" id="CHEBI:18420"/>
    </ligand>
</feature>
<feature type="domain" description="Fumarylacetoacetase N-terminal" evidence="15">
    <location>
        <begin position="14"/>
        <end position="112"/>
    </location>
</feature>
<gene>
    <name evidence="16" type="ORF">SAPIO_CDS4762</name>
</gene>
<dbReference type="OMA" id="QGLEMNP"/>
<dbReference type="UniPathway" id="UPA00139">
    <property type="reaction ID" value="UER00341"/>
</dbReference>
<dbReference type="HOGENOM" id="CLU_026207_2_0_1"/>
<dbReference type="SUPFAM" id="SSF63433">
    <property type="entry name" value="Fumarylacetoacetate hydrolase, FAH, N-terminal domain"/>
    <property type="match status" value="1"/>
</dbReference>
<keyword evidence="9 13" id="KW-0585">Phenylalanine catabolism</keyword>
<evidence type="ECO:0000256" key="9">
    <source>
        <dbReference type="ARBA" id="ARBA00023232"/>
    </source>
</evidence>
<feature type="binding site" evidence="12">
    <location>
        <position position="227"/>
    </location>
    <ligand>
        <name>Ca(2+)</name>
        <dbReference type="ChEBI" id="CHEBI:29108"/>
    </ligand>
</feature>
<evidence type="ECO:0000256" key="6">
    <source>
        <dbReference type="ARBA" id="ARBA00022837"/>
    </source>
</evidence>
<comment type="cofactor">
    <cofactor evidence="13">
        <name>Mg(2+)</name>
        <dbReference type="ChEBI" id="CHEBI:18420"/>
    </cofactor>
    <cofactor evidence="13">
        <name>Ca(2+)</name>
        <dbReference type="ChEBI" id="CHEBI:29108"/>
    </cofactor>
</comment>
<keyword evidence="5 13" id="KW-0378">Hydrolase</keyword>
<evidence type="ECO:0000259" key="14">
    <source>
        <dbReference type="Pfam" id="PF01557"/>
    </source>
</evidence>
<evidence type="ECO:0000256" key="4">
    <source>
        <dbReference type="ARBA" id="ARBA00022723"/>
    </source>
</evidence>
<dbReference type="Gene3D" id="2.30.30.230">
    <property type="entry name" value="Fumarylacetoacetase, N-terminal domain"/>
    <property type="match status" value="1"/>
</dbReference>
<dbReference type="SUPFAM" id="SSF56529">
    <property type="entry name" value="FAH"/>
    <property type="match status" value="1"/>
</dbReference>
<evidence type="ECO:0000313" key="16">
    <source>
        <dbReference type="EMBL" id="KEZ43316.1"/>
    </source>
</evidence>
<evidence type="ECO:0000313" key="17">
    <source>
        <dbReference type="Proteomes" id="UP000028545"/>
    </source>
</evidence>
<dbReference type="InterPro" id="IPR036462">
    <property type="entry name" value="Fumarylacetoacetase_N_sf"/>
</dbReference>
<dbReference type="GO" id="GO:0004334">
    <property type="term" value="F:fumarylacetoacetase activity"/>
    <property type="evidence" value="ECO:0007669"/>
    <property type="project" value="UniProtKB-UniRule"/>
</dbReference>
<dbReference type="Pfam" id="PF01557">
    <property type="entry name" value="FAA_hydrolase"/>
    <property type="match status" value="1"/>
</dbReference>
<feature type="binding site" evidence="12">
    <location>
        <position position="195"/>
    </location>
    <ligand>
        <name>Ca(2+)</name>
        <dbReference type="ChEBI" id="CHEBI:29108"/>
    </ligand>
</feature>
<dbReference type="InterPro" id="IPR005959">
    <property type="entry name" value="Fumarylacetoacetase"/>
</dbReference>
<feature type="binding site" evidence="12">
    <location>
        <position position="247"/>
    </location>
    <ligand>
        <name>Mg(2+)</name>
        <dbReference type="ChEBI" id="CHEBI:18420"/>
    </ligand>
</feature>
<sequence>MTSPEYAHHFSRDNIPFGIASSPTHEAPQAATRLQNTVIFLNDLAEAGTFSIVHDLPKGIFAKETLNEFASLPKSVQSAVRNIIRDAFGKGGIDAFPAGCCEDIRRVTMHMPVNVGDFIDFSCSLEHVKNAGRIIINDERPPPAFFHLPIGYQGRAGSVFVSGTDIERPVGQYRDTTSDGHIVLRPSLAVDYEMELAAIIGRPLPRNQRLLATDADKHIFGFVILNDWSARDIQGLEMMPLGPLNGKNFGTSISPWIVTLDALESFKAAAPPRVQPLVDYLDDPENATYSIAMQVEVLSENSATVTGKSNVQTMYWTPRHMVAHAASAGAPLRSGDIMATGTVSGPEKGSHGCLLETTEGGKSPIILENGSSRRYLQDGDIARMTAVAGESSSGVGFGECVGRLLPAQGWYD</sequence>
<feature type="binding site" evidence="11">
    <location>
        <position position="342"/>
    </location>
    <ligand>
        <name>substrate</name>
    </ligand>
</feature>
<dbReference type="GO" id="GO:0046872">
    <property type="term" value="F:metal ion binding"/>
    <property type="evidence" value="ECO:0007669"/>
    <property type="project" value="UniProtKB-UniRule"/>
</dbReference>
<evidence type="ECO:0000256" key="13">
    <source>
        <dbReference type="RuleBase" id="RU366008"/>
    </source>
</evidence>
<dbReference type="Pfam" id="PF09298">
    <property type="entry name" value="FAA_hydrolase_N"/>
    <property type="match status" value="1"/>
</dbReference>
<dbReference type="GO" id="GO:1902000">
    <property type="term" value="P:homogentisate catabolic process"/>
    <property type="evidence" value="ECO:0007669"/>
    <property type="project" value="TreeGrafter"/>
</dbReference>
<dbReference type="PANTHER" id="PTHR43069:SF5">
    <property type="entry name" value="FUMARYLACETOACETASE"/>
    <property type="match status" value="1"/>
</dbReference>
<name>A0A084G7K4_PSEDA</name>
<feature type="binding site" evidence="12">
    <location>
        <position position="120"/>
    </location>
    <ligand>
        <name>Ca(2+)</name>
        <dbReference type="ChEBI" id="CHEBI:29108"/>
    </ligand>
</feature>
<feature type="binding site" evidence="12">
    <location>
        <position position="251"/>
    </location>
    <ligand>
        <name>Mg(2+)</name>
        <dbReference type="ChEBI" id="CHEBI:18420"/>
    </ligand>
</feature>
<dbReference type="Gene3D" id="3.90.850.10">
    <property type="entry name" value="Fumarylacetoacetase-like, C-terminal domain"/>
    <property type="match status" value="1"/>
</dbReference>
<evidence type="ECO:0000259" key="15">
    <source>
        <dbReference type="Pfam" id="PF09298"/>
    </source>
</evidence>